<evidence type="ECO:0000313" key="1">
    <source>
        <dbReference type="EMBL" id="GFT61598.1"/>
    </source>
</evidence>
<sequence length="107" mass="12347">MVSRLWSLKKKLNFVQTKSTFPDQGNDRPRPANATSVHKIVPLIKLFHRIDQSNSFRGMIPQIPKRCSTAQIAREIEEESLFSNSPTMCKRIFGTIWCSRFGEKSHI</sequence>
<dbReference type="EMBL" id="BMAW01019097">
    <property type="protein sequence ID" value="GFT61598.1"/>
    <property type="molecule type" value="Genomic_DNA"/>
</dbReference>
<dbReference type="AlphaFoldDB" id="A0A8X6PDE7"/>
<name>A0A8X6PDE7_NEPPI</name>
<gene>
    <name evidence="1" type="ORF">NPIL_128691</name>
</gene>
<organism evidence="1 2">
    <name type="scientific">Nephila pilipes</name>
    <name type="common">Giant wood spider</name>
    <name type="synonym">Nephila maculata</name>
    <dbReference type="NCBI Taxonomy" id="299642"/>
    <lineage>
        <taxon>Eukaryota</taxon>
        <taxon>Metazoa</taxon>
        <taxon>Ecdysozoa</taxon>
        <taxon>Arthropoda</taxon>
        <taxon>Chelicerata</taxon>
        <taxon>Arachnida</taxon>
        <taxon>Araneae</taxon>
        <taxon>Araneomorphae</taxon>
        <taxon>Entelegynae</taxon>
        <taxon>Araneoidea</taxon>
        <taxon>Nephilidae</taxon>
        <taxon>Nephila</taxon>
    </lineage>
</organism>
<keyword evidence="2" id="KW-1185">Reference proteome</keyword>
<reference evidence="1" key="1">
    <citation type="submission" date="2020-08" db="EMBL/GenBank/DDBJ databases">
        <title>Multicomponent nature underlies the extraordinary mechanical properties of spider dragline silk.</title>
        <authorList>
            <person name="Kono N."/>
            <person name="Nakamura H."/>
            <person name="Mori M."/>
            <person name="Yoshida Y."/>
            <person name="Ohtoshi R."/>
            <person name="Malay A.D."/>
            <person name="Moran D.A.P."/>
            <person name="Tomita M."/>
            <person name="Numata K."/>
            <person name="Arakawa K."/>
        </authorList>
    </citation>
    <scope>NUCLEOTIDE SEQUENCE</scope>
</reference>
<proteinExistence type="predicted"/>
<comment type="caution">
    <text evidence="1">The sequence shown here is derived from an EMBL/GenBank/DDBJ whole genome shotgun (WGS) entry which is preliminary data.</text>
</comment>
<dbReference type="Proteomes" id="UP000887013">
    <property type="component" value="Unassembled WGS sequence"/>
</dbReference>
<protein>
    <submittedName>
        <fullName evidence="1">Uncharacterized protein</fullName>
    </submittedName>
</protein>
<accession>A0A8X6PDE7</accession>
<evidence type="ECO:0000313" key="2">
    <source>
        <dbReference type="Proteomes" id="UP000887013"/>
    </source>
</evidence>